<keyword evidence="2" id="KW-1185">Reference proteome</keyword>
<reference evidence="2" key="2">
    <citation type="submission" date="2015-01" db="EMBL/GenBank/DDBJ databases">
        <title>Evolutionary Origins and Diversification of the Mycorrhizal Mutualists.</title>
        <authorList>
            <consortium name="DOE Joint Genome Institute"/>
            <consortium name="Mycorrhizal Genomics Consortium"/>
            <person name="Kohler A."/>
            <person name="Kuo A."/>
            <person name="Nagy L.G."/>
            <person name="Floudas D."/>
            <person name="Copeland A."/>
            <person name="Barry K.W."/>
            <person name="Cichocki N."/>
            <person name="Veneault-Fourrey C."/>
            <person name="LaButti K."/>
            <person name="Lindquist E.A."/>
            <person name="Lipzen A."/>
            <person name="Lundell T."/>
            <person name="Morin E."/>
            <person name="Murat C."/>
            <person name="Riley R."/>
            <person name="Ohm R."/>
            <person name="Sun H."/>
            <person name="Tunlid A."/>
            <person name="Henrissat B."/>
            <person name="Grigoriev I.V."/>
            <person name="Hibbett D.S."/>
            <person name="Martin F."/>
        </authorList>
    </citation>
    <scope>NUCLEOTIDE SEQUENCE [LARGE SCALE GENOMIC DNA]</scope>
    <source>
        <strain evidence="2">F 1598</strain>
    </source>
</reference>
<dbReference type="HOGENOM" id="CLU_2386941_0_0_1"/>
<dbReference type="AlphaFoldDB" id="A0A0C3B5J6"/>
<organism evidence="1 2">
    <name type="scientific">Piloderma croceum (strain F 1598)</name>
    <dbReference type="NCBI Taxonomy" id="765440"/>
    <lineage>
        <taxon>Eukaryota</taxon>
        <taxon>Fungi</taxon>
        <taxon>Dikarya</taxon>
        <taxon>Basidiomycota</taxon>
        <taxon>Agaricomycotina</taxon>
        <taxon>Agaricomycetes</taxon>
        <taxon>Agaricomycetidae</taxon>
        <taxon>Atheliales</taxon>
        <taxon>Atheliaceae</taxon>
        <taxon>Piloderma</taxon>
    </lineage>
</organism>
<gene>
    <name evidence="1" type="ORF">PILCRDRAFT_16024</name>
</gene>
<proteinExistence type="predicted"/>
<dbReference type="Proteomes" id="UP000054166">
    <property type="component" value="Unassembled WGS sequence"/>
</dbReference>
<accession>A0A0C3B5J6</accession>
<reference evidence="1 2" key="1">
    <citation type="submission" date="2014-04" db="EMBL/GenBank/DDBJ databases">
        <authorList>
            <consortium name="DOE Joint Genome Institute"/>
            <person name="Kuo A."/>
            <person name="Tarkka M."/>
            <person name="Buscot F."/>
            <person name="Kohler A."/>
            <person name="Nagy L.G."/>
            <person name="Floudas D."/>
            <person name="Copeland A."/>
            <person name="Barry K.W."/>
            <person name="Cichocki N."/>
            <person name="Veneault-Fourrey C."/>
            <person name="LaButti K."/>
            <person name="Lindquist E.A."/>
            <person name="Lipzen A."/>
            <person name="Lundell T."/>
            <person name="Morin E."/>
            <person name="Murat C."/>
            <person name="Sun H."/>
            <person name="Tunlid A."/>
            <person name="Henrissat B."/>
            <person name="Grigoriev I.V."/>
            <person name="Hibbett D.S."/>
            <person name="Martin F."/>
            <person name="Nordberg H.P."/>
            <person name="Cantor M.N."/>
            <person name="Hua S.X."/>
        </authorList>
    </citation>
    <scope>NUCLEOTIDE SEQUENCE [LARGE SCALE GENOMIC DNA]</scope>
    <source>
        <strain evidence="1 2">F 1598</strain>
    </source>
</reference>
<dbReference type="InParanoid" id="A0A0C3B5J6"/>
<evidence type="ECO:0000313" key="1">
    <source>
        <dbReference type="EMBL" id="KIM72557.1"/>
    </source>
</evidence>
<dbReference type="EMBL" id="KN833122">
    <property type="protein sequence ID" value="KIM72557.1"/>
    <property type="molecule type" value="Genomic_DNA"/>
</dbReference>
<name>A0A0C3B5J6_PILCF</name>
<evidence type="ECO:0000313" key="2">
    <source>
        <dbReference type="Proteomes" id="UP000054166"/>
    </source>
</evidence>
<protein>
    <submittedName>
        <fullName evidence="1">Uncharacterized protein</fullName>
    </submittedName>
</protein>
<sequence>MYPAAQSIVLVKRTSRRTCREPHPVVKDSTNVHVLPFQLALPFMGNLPDVPFQIRDFVFWWEWNVVSYGHVTAFSRMGDGTIIARVKRYGYYARQPGAIVLLPTAALNSLVP</sequence>